<dbReference type="GO" id="GO:0010468">
    <property type="term" value="P:regulation of gene expression"/>
    <property type="evidence" value="ECO:0007669"/>
    <property type="project" value="InterPro"/>
</dbReference>
<protein>
    <submittedName>
        <fullName evidence="2">Membrane protein</fullName>
    </submittedName>
</protein>
<feature type="transmembrane region" description="Helical" evidence="1">
    <location>
        <begin position="67"/>
        <end position="85"/>
    </location>
</feature>
<dbReference type="NCBIfam" id="TIGR03082">
    <property type="entry name" value="Gneg_AbrB_dup"/>
    <property type="match status" value="2"/>
</dbReference>
<evidence type="ECO:0000313" key="2">
    <source>
        <dbReference type="EMBL" id="BBZ27074.1"/>
    </source>
</evidence>
<keyword evidence="3" id="KW-1185">Reference proteome</keyword>
<feature type="transmembrane region" description="Helical" evidence="1">
    <location>
        <begin position="6"/>
        <end position="26"/>
    </location>
</feature>
<sequence length="407" mass="41384">MIDSRNSVALAMVEVITKLYLGIAVMNVELMSQYGKRILGVMWKWALLVAITVAVTVPLNAIGVPSAALFAALIVAIVLALASLAPAGVPRRAGLVAQGVLGVYIGTMVHRDALTALGSDWPIVLAVAVCTLVLSIGAGALLGLNRGISPLTGSLALVAGGASGLVAIARELGGDDRVVAVVQYLRVALITASMPVVVTLVFHAQKRSGAAAAGSSATAPWYVSIGLLVLVVLVGTTAGKLARLPGAGLLGPMALTIALELTGTSFGLSVPMLLVQLGYAVIGWQAGVAFTRESMRAIGRALPAALGLIVVLNLACAGLGVLLAHVTGVSLLEGYLSTSPGGIYAVLATAVETGSNVTFIVAAQVVRVLLMLFAAPMISRGLATLSQRSAYTRDSTSASREPIRVAD</sequence>
<dbReference type="PANTHER" id="PTHR38457:SF1">
    <property type="entry name" value="REGULATOR ABRB-RELATED"/>
    <property type="match status" value="1"/>
</dbReference>
<feature type="transmembrane region" description="Helical" evidence="1">
    <location>
        <begin position="151"/>
        <end position="169"/>
    </location>
</feature>
<dbReference type="Proteomes" id="UP000466517">
    <property type="component" value="Chromosome"/>
</dbReference>
<proteinExistence type="predicted"/>
<dbReference type="InterPro" id="IPR007820">
    <property type="entry name" value="AbrB_fam"/>
</dbReference>
<dbReference type="EMBL" id="AP022610">
    <property type="protein sequence ID" value="BBZ27074.1"/>
    <property type="molecule type" value="Genomic_DNA"/>
</dbReference>
<dbReference type="GO" id="GO:0016020">
    <property type="term" value="C:membrane"/>
    <property type="evidence" value="ECO:0007669"/>
    <property type="project" value="InterPro"/>
</dbReference>
<evidence type="ECO:0000313" key="3">
    <source>
        <dbReference type="Proteomes" id="UP000466517"/>
    </source>
</evidence>
<feature type="transmembrane region" description="Helical" evidence="1">
    <location>
        <begin position="121"/>
        <end position="144"/>
    </location>
</feature>
<feature type="transmembrane region" description="Helical" evidence="1">
    <location>
        <begin position="222"/>
        <end position="242"/>
    </location>
</feature>
<accession>A0A7I7XBV2</accession>
<keyword evidence="1" id="KW-1133">Transmembrane helix</keyword>
<dbReference type="Pfam" id="PF05145">
    <property type="entry name" value="AbrB"/>
    <property type="match status" value="1"/>
</dbReference>
<dbReference type="AlphaFoldDB" id="A0A7I7XBV2"/>
<gene>
    <name evidence="2" type="ORF">MMAD_13690</name>
</gene>
<dbReference type="PIRSF" id="PIRSF038991">
    <property type="entry name" value="Protein_AbrB"/>
    <property type="match status" value="1"/>
</dbReference>
<reference evidence="2 3" key="1">
    <citation type="journal article" date="2019" name="Emerg. Microbes Infect.">
        <title>Comprehensive subspecies identification of 175 nontuberculous mycobacteria species based on 7547 genomic profiles.</title>
        <authorList>
            <person name="Matsumoto Y."/>
            <person name="Kinjo T."/>
            <person name="Motooka D."/>
            <person name="Nabeya D."/>
            <person name="Jung N."/>
            <person name="Uechi K."/>
            <person name="Horii T."/>
            <person name="Iida T."/>
            <person name="Fujita J."/>
            <person name="Nakamura S."/>
        </authorList>
    </citation>
    <scope>NUCLEOTIDE SEQUENCE [LARGE SCALE GENOMIC DNA]</scope>
    <source>
        <strain evidence="2 3">JCM 13574</strain>
    </source>
</reference>
<evidence type="ECO:0000256" key="1">
    <source>
        <dbReference type="SAM" id="Phobius"/>
    </source>
</evidence>
<keyword evidence="1" id="KW-0472">Membrane</keyword>
<organism evidence="2 3">
    <name type="scientific">Mycolicibacterium madagascariense</name>
    <dbReference type="NCBI Taxonomy" id="212765"/>
    <lineage>
        <taxon>Bacteria</taxon>
        <taxon>Bacillati</taxon>
        <taxon>Actinomycetota</taxon>
        <taxon>Actinomycetes</taxon>
        <taxon>Mycobacteriales</taxon>
        <taxon>Mycobacteriaceae</taxon>
        <taxon>Mycolicibacterium</taxon>
    </lineage>
</organism>
<keyword evidence="1" id="KW-0812">Transmembrane</keyword>
<dbReference type="PANTHER" id="PTHR38457">
    <property type="entry name" value="REGULATOR ABRB-RELATED"/>
    <property type="match status" value="1"/>
</dbReference>
<feature type="transmembrane region" description="Helical" evidence="1">
    <location>
        <begin position="302"/>
        <end position="326"/>
    </location>
</feature>
<name>A0A7I7XBV2_9MYCO</name>
<feature type="transmembrane region" description="Helical" evidence="1">
    <location>
        <begin position="181"/>
        <end position="202"/>
    </location>
</feature>
<feature type="transmembrane region" description="Helical" evidence="1">
    <location>
        <begin position="38"/>
        <end position="61"/>
    </location>
</feature>
<dbReference type="InterPro" id="IPR017516">
    <property type="entry name" value="AbrB_dup"/>
</dbReference>
<feature type="transmembrane region" description="Helical" evidence="1">
    <location>
        <begin position="268"/>
        <end position="290"/>
    </location>
</feature>
<dbReference type="KEGG" id="mmag:MMAD_13690"/>